<name>A0AAD7AVP7_9AGAR</name>
<keyword evidence="3" id="KW-1185">Reference proteome</keyword>
<feature type="region of interest" description="Disordered" evidence="1">
    <location>
        <begin position="210"/>
        <end position="241"/>
    </location>
</feature>
<feature type="region of interest" description="Disordered" evidence="1">
    <location>
        <begin position="126"/>
        <end position="150"/>
    </location>
</feature>
<comment type="caution">
    <text evidence="2">The sequence shown here is derived from an EMBL/GenBank/DDBJ whole genome shotgun (WGS) entry which is preliminary data.</text>
</comment>
<evidence type="ECO:0000313" key="2">
    <source>
        <dbReference type="EMBL" id="KAJ7368879.1"/>
    </source>
</evidence>
<protein>
    <submittedName>
        <fullName evidence="2">Uncharacterized protein</fullName>
    </submittedName>
</protein>
<accession>A0AAD7AVP7</accession>
<gene>
    <name evidence="2" type="ORF">DFH08DRAFT_928897</name>
</gene>
<sequence length="241" mass="26732">MYRLRATCQQRQVLVRAVAWGYIMPISTGYKTNWQQSSTCAFEGLRSECANSCVLAPPRLDAGSMQARENRAHFPPPLLRLMCLLQSRTLACREACVDAPQEGRSGYGHGCRLLGAEWGPEFAMERAHKADEDDEGRAQEEDKSSDFDRRSKSAHTILRHSHLIVSSDAFCLCFYCRSLLLRQRNSRLYLACLTLSTYDLDAASVAAMGQPSELDKPSPGGAHSLASTLNSPEPTFVEKLA</sequence>
<dbReference type="Proteomes" id="UP001218218">
    <property type="component" value="Unassembled WGS sequence"/>
</dbReference>
<proteinExistence type="predicted"/>
<reference evidence="2" key="1">
    <citation type="submission" date="2023-03" db="EMBL/GenBank/DDBJ databases">
        <title>Massive genome expansion in bonnet fungi (Mycena s.s.) driven by repeated elements and novel gene families across ecological guilds.</title>
        <authorList>
            <consortium name="Lawrence Berkeley National Laboratory"/>
            <person name="Harder C.B."/>
            <person name="Miyauchi S."/>
            <person name="Viragh M."/>
            <person name="Kuo A."/>
            <person name="Thoen E."/>
            <person name="Andreopoulos B."/>
            <person name="Lu D."/>
            <person name="Skrede I."/>
            <person name="Drula E."/>
            <person name="Henrissat B."/>
            <person name="Morin E."/>
            <person name="Kohler A."/>
            <person name="Barry K."/>
            <person name="LaButti K."/>
            <person name="Morin E."/>
            <person name="Salamov A."/>
            <person name="Lipzen A."/>
            <person name="Mereny Z."/>
            <person name="Hegedus B."/>
            <person name="Baldrian P."/>
            <person name="Stursova M."/>
            <person name="Weitz H."/>
            <person name="Taylor A."/>
            <person name="Grigoriev I.V."/>
            <person name="Nagy L.G."/>
            <person name="Martin F."/>
            <person name="Kauserud H."/>
        </authorList>
    </citation>
    <scope>NUCLEOTIDE SEQUENCE</scope>
    <source>
        <strain evidence="2">CBHHK002</strain>
    </source>
</reference>
<evidence type="ECO:0000256" key="1">
    <source>
        <dbReference type="SAM" id="MobiDB-lite"/>
    </source>
</evidence>
<organism evidence="2 3">
    <name type="scientific">Mycena albidolilacea</name>
    <dbReference type="NCBI Taxonomy" id="1033008"/>
    <lineage>
        <taxon>Eukaryota</taxon>
        <taxon>Fungi</taxon>
        <taxon>Dikarya</taxon>
        <taxon>Basidiomycota</taxon>
        <taxon>Agaricomycotina</taxon>
        <taxon>Agaricomycetes</taxon>
        <taxon>Agaricomycetidae</taxon>
        <taxon>Agaricales</taxon>
        <taxon>Marasmiineae</taxon>
        <taxon>Mycenaceae</taxon>
        <taxon>Mycena</taxon>
    </lineage>
</organism>
<dbReference type="EMBL" id="JARIHO010000001">
    <property type="protein sequence ID" value="KAJ7368879.1"/>
    <property type="molecule type" value="Genomic_DNA"/>
</dbReference>
<evidence type="ECO:0000313" key="3">
    <source>
        <dbReference type="Proteomes" id="UP001218218"/>
    </source>
</evidence>
<dbReference type="AlphaFoldDB" id="A0AAD7AVP7"/>